<keyword evidence="2" id="KW-1185">Reference proteome</keyword>
<comment type="caution">
    <text evidence="1">The sequence shown here is derived from an EMBL/GenBank/DDBJ whole genome shotgun (WGS) entry which is preliminary data.</text>
</comment>
<gene>
    <name evidence="1" type="ORF">MKK02DRAFT_40162</name>
</gene>
<evidence type="ECO:0000313" key="2">
    <source>
        <dbReference type="Proteomes" id="UP001164286"/>
    </source>
</evidence>
<dbReference type="GeneID" id="77730190"/>
<organism evidence="1 2">
    <name type="scientific">Dioszegia hungarica</name>
    <dbReference type="NCBI Taxonomy" id="4972"/>
    <lineage>
        <taxon>Eukaryota</taxon>
        <taxon>Fungi</taxon>
        <taxon>Dikarya</taxon>
        <taxon>Basidiomycota</taxon>
        <taxon>Agaricomycotina</taxon>
        <taxon>Tremellomycetes</taxon>
        <taxon>Tremellales</taxon>
        <taxon>Bulleribasidiaceae</taxon>
        <taxon>Dioszegia</taxon>
    </lineage>
</organism>
<reference evidence="1" key="1">
    <citation type="journal article" date="2022" name="G3 (Bethesda)">
        <title>High quality genome of the basidiomycete yeast Dioszegia hungarica PDD-24b-2 isolated from cloud water.</title>
        <authorList>
            <person name="Jarrige D."/>
            <person name="Haridas S."/>
            <person name="Bleykasten-Grosshans C."/>
            <person name="Joly M."/>
            <person name="Nadalig T."/>
            <person name="Sancelme M."/>
            <person name="Vuilleumier S."/>
            <person name="Grigoriev I.V."/>
            <person name="Amato P."/>
            <person name="Bringel F."/>
        </authorList>
    </citation>
    <scope>NUCLEOTIDE SEQUENCE</scope>
    <source>
        <strain evidence="1">PDD-24b-2</strain>
    </source>
</reference>
<dbReference type="Proteomes" id="UP001164286">
    <property type="component" value="Unassembled WGS sequence"/>
</dbReference>
<dbReference type="RefSeq" id="XP_052949612.1">
    <property type="nucleotide sequence ID" value="XM_053090985.1"/>
</dbReference>
<dbReference type="EMBL" id="JAKWFO010000001">
    <property type="protein sequence ID" value="KAI9639835.1"/>
    <property type="molecule type" value="Genomic_DNA"/>
</dbReference>
<protein>
    <submittedName>
        <fullName evidence="1">Uncharacterized protein</fullName>
    </submittedName>
</protein>
<accession>A0AA38HFR2</accession>
<dbReference type="AlphaFoldDB" id="A0AA38HFR2"/>
<sequence>MSQRNVTLPLTHATMETEISKYDFAGPYMADSATETQFKLTTWDRAVSDHLSQEVRNRTKWVLPCTKIGEYVSDFDPDDHFPIELRDTHYSDFDTPVWSEPFSILGFGSNDQAVIFQVRLAICHDVTIRARYSYDDTKNPKGSKRGLDWVNSGPLTEGIPLEATLSTSPHLNWWPESGDATWKLDTAFKRPLHVLTWDELPALTSAAFTVPRFGPLDKAFGKLISGKDTKTVKLPLKEFEIGCGASRSLLLKFEQGK</sequence>
<proteinExistence type="predicted"/>
<name>A0AA38HFR2_9TREE</name>
<evidence type="ECO:0000313" key="1">
    <source>
        <dbReference type="EMBL" id="KAI9639835.1"/>
    </source>
</evidence>